<feature type="chain" id="PRO_5026945151" description="Secreted protein" evidence="1">
    <location>
        <begin position="24"/>
        <end position="87"/>
    </location>
</feature>
<organism evidence="2">
    <name type="scientific">Salix viminalis</name>
    <name type="common">Common osier</name>
    <name type="synonym">Basket willow</name>
    <dbReference type="NCBI Taxonomy" id="40686"/>
    <lineage>
        <taxon>Eukaryota</taxon>
        <taxon>Viridiplantae</taxon>
        <taxon>Streptophyta</taxon>
        <taxon>Embryophyta</taxon>
        <taxon>Tracheophyta</taxon>
        <taxon>Spermatophyta</taxon>
        <taxon>Magnoliopsida</taxon>
        <taxon>eudicotyledons</taxon>
        <taxon>Gunneridae</taxon>
        <taxon>Pentapetalae</taxon>
        <taxon>rosids</taxon>
        <taxon>fabids</taxon>
        <taxon>Malpighiales</taxon>
        <taxon>Salicaceae</taxon>
        <taxon>Saliceae</taxon>
        <taxon>Salix</taxon>
    </lineage>
</organism>
<dbReference type="AlphaFoldDB" id="A0A6N2NKW9"/>
<evidence type="ECO:0000313" key="2">
    <source>
        <dbReference type="EMBL" id="VFU64572.1"/>
    </source>
</evidence>
<evidence type="ECO:0000256" key="1">
    <source>
        <dbReference type="SAM" id="SignalP"/>
    </source>
</evidence>
<reference evidence="2" key="1">
    <citation type="submission" date="2019-03" db="EMBL/GenBank/DDBJ databases">
        <authorList>
            <person name="Mank J."/>
            <person name="Almeida P."/>
        </authorList>
    </citation>
    <scope>NUCLEOTIDE SEQUENCE</scope>
    <source>
        <strain evidence="2">78183</strain>
    </source>
</reference>
<gene>
    <name evidence="2" type="ORF">SVIM_LOCUS494708</name>
</gene>
<evidence type="ECO:0008006" key="3">
    <source>
        <dbReference type="Google" id="ProtNLM"/>
    </source>
</evidence>
<sequence length="87" mass="10368">MIMIHKSLWWYLWLCFVCEFSILESLIQRPETGMYTRTSLGITIVEPFSNRIQNRKAHPSSQRHMKFPVKQQSQRIKALFSGKIKIK</sequence>
<accession>A0A6N2NKW9</accession>
<name>A0A6N2NKW9_SALVM</name>
<dbReference type="EMBL" id="CAADRP010002262">
    <property type="protein sequence ID" value="VFU64572.1"/>
    <property type="molecule type" value="Genomic_DNA"/>
</dbReference>
<keyword evidence="1" id="KW-0732">Signal</keyword>
<protein>
    <recommendedName>
        <fullName evidence="3">Secreted protein</fullName>
    </recommendedName>
</protein>
<proteinExistence type="predicted"/>
<feature type="signal peptide" evidence="1">
    <location>
        <begin position="1"/>
        <end position="23"/>
    </location>
</feature>